<evidence type="ECO:0000313" key="3">
    <source>
        <dbReference type="Proteomes" id="UP000807370"/>
    </source>
</evidence>
<protein>
    <recommendedName>
        <fullName evidence="1">Ribonucleotide reductase large subunit C-terminal domain-containing protein</fullName>
    </recommendedName>
</protein>
<reference evidence="2 3" key="1">
    <citation type="submission" date="2020-07" db="EMBL/GenBank/DDBJ databases">
        <title>Bradyrhizobium diversity isolated from nodules of indigenous legumes of Western Australia.</title>
        <authorList>
            <person name="Klepa M.S."/>
        </authorList>
    </citation>
    <scope>NUCLEOTIDE SEQUENCE [LARGE SCALE GENOMIC DNA]</scope>
    <source>
        <strain evidence="2 3">CNPSo 4010</strain>
    </source>
</reference>
<accession>A0ABS0PHR3</accession>
<dbReference type="SUPFAM" id="SSF51998">
    <property type="entry name" value="PFL-like glycyl radical enzymes"/>
    <property type="match status" value="1"/>
</dbReference>
<name>A0ABS0PHR3_9BRAD</name>
<evidence type="ECO:0000313" key="2">
    <source>
        <dbReference type="EMBL" id="MBH5396491.1"/>
    </source>
</evidence>
<organism evidence="2 3">
    <name type="scientific">Bradyrhizobium agreste</name>
    <dbReference type="NCBI Taxonomy" id="2751811"/>
    <lineage>
        <taxon>Bacteria</taxon>
        <taxon>Pseudomonadati</taxon>
        <taxon>Pseudomonadota</taxon>
        <taxon>Alphaproteobacteria</taxon>
        <taxon>Hyphomicrobiales</taxon>
        <taxon>Nitrobacteraceae</taxon>
        <taxon>Bradyrhizobium</taxon>
    </lineage>
</organism>
<gene>
    <name evidence="2" type="ORF">HZZ13_01535</name>
</gene>
<dbReference type="Gene3D" id="3.20.70.20">
    <property type="match status" value="1"/>
</dbReference>
<proteinExistence type="predicted"/>
<comment type="caution">
    <text evidence="2">The sequence shown here is derived from an EMBL/GenBank/DDBJ whole genome shotgun (WGS) entry which is preliminary data.</text>
</comment>
<dbReference type="Proteomes" id="UP000807370">
    <property type="component" value="Unassembled WGS sequence"/>
</dbReference>
<dbReference type="EMBL" id="JACCHP010000001">
    <property type="protein sequence ID" value="MBH5396491.1"/>
    <property type="molecule type" value="Genomic_DNA"/>
</dbReference>
<sequence>MGERVRGVATSCIISFIHVMDGLTLSLSQGSLCRGSAPVYLDVQHPEIEEFLRSRPTI</sequence>
<evidence type="ECO:0000259" key="1">
    <source>
        <dbReference type="Pfam" id="PF02867"/>
    </source>
</evidence>
<dbReference type="InterPro" id="IPR000788">
    <property type="entry name" value="RNR_lg_C"/>
</dbReference>
<keyword evidence="3" id="KW-1185">Reference proteome</keyword>
<dbReference type="Pfam" id="PF02867">
    <property type="entry name" value="Ribonuc_red_lgC"/>
    <property type="match status" value="1"/>
</dbReference>
<feature type="domain" description="Ribonucleotide reductase large subunit C-terminal" evidence="1">
    <location>
        <begin position="4"/>
        <end position="55"/>
    </location>
</feature>